<keyword evidence="5 10" id="KW-0547">Nucleotide-binding</keyword>
<feature type="domain" description="Protein kinase" evidence="12">
    <location>
        <begin position="10"/>
        <end position="261"/>
    </location>
</feature>
<dbReference type="SUPFAM" id="SSF56112">
    <property type="entry name" value="Protein kinase-like (PK-like)"/>
    <property type="match status" value="1"/>
</dbReference>
<dbReference type="Gene3D" id="3.30.310.80">
    <property type="entry name" value="Kinase associated domain 1, KA1"/>
    <property type="match status" value="1"/>
</dbReference>
<keyword evidence="7 10" id="KW-0067">ATP-binding</keyword>
<feature type="compositionally biased region" description="Low complexity" evidence="11">
    <location>
        <begin position="504"/>
        <end position="546"/>
    </location>
</feature>
<dbReference type="InterPro" id="IPR011009">
    <property type="entry name" value="Kinase-like_dom_sf"/>
</dbReference>
<dbReference type="Pfam" id="PF16579">
    <property type="entry name" value="AdenylateSensor"/>
    <property type="match status" value="1"/>
</dbReference>
<sequence length="1010" mass="112198">MSSQTRIGDYSVIKTVGSGSFGKVKKAVHDYTKHTVALKIISRSKLNHSDMAGRVNREIQYLKMLRHPHIIKLYEVISNPNDIIMVMEFAGGELFNYLVEKGRMAEPDARRFFQQIISAVEYCHRRGIVHRDLKPENLLLDAFDNVKIADFGLSNIIKDGEFLKTSCGSPNYAAPEVINGKLYAGPDVDVWSCGVILYVMLCGKLPFDDENIPSLFKKISSGIFSTPSYVSFGAKELIHKMLIVDPLKRITISEIRKNPWFNVDLPEYLQPLPEDVDPMQLEVINSEMIETLVQKLGMPRSEVVSSLRSSGYNHVKVSYQLMLDNKHMLEMSRLSEQSGIKNFALSTSPPTWSAMNTNVFSGRGSSYNSPGLYSQPNSIRINNNKGILFSKLENDEDNLKDEVYESSSVSILGSSIPRHQIARDFDQRPNSGLRSPIVPGKIISGNESNITRAVLSNNAMKNGVHATVQKSPNASSVATTTPQSVPNRIPSNYFRASLPPLPPGVSISSRGSNGSNSPNSEPSNTSKNPDNYSNISSPKSSAASDATMGLGIRSTENQQTENISGFGSPRKISDISTPYNPFNKLPNELGANNSISNNTQPIGSSIPKYNPTSKKSSRTRPRWHFGIRSRSQPAEVMAEIYKTLSTLKMQWKTFDPYHIRIRYLKTIPNNESSSHHDPYNINRNNYNMNSSQNYNRNTTGHNPFDRNRIYNDRTLETKVDLQLYRLDSRNYLVDFKAVIPKNNKSSSNQSQTFATIPLVPEPLEVASVSKSISRSMNRQSLGSRSGIDFPHSPLAQVDFESLSVSGHERTPTKNNIPTKIIPRQDQELVFDNEMEMEMDDVTHKGSAMDFSGNKISSTYGTNYGYQDSDTTESARPLPAPSMLPEYDQIPSGFTVQSLPKHGLLYPTQSITINDSPIRENNYTPERAYGTPTRNGIAVPMSIQNNRSPALGFSFGPGSNLGSSLNQTESCEGITVNKSVSDSSGQIFNTFAFFEVCTKLITELAVPSQRG</sequence>
<protein>
    <recommendedName>
        <fullName evidence="2">non-specific serine/threonine protein kinase</fullName>
        <ecNumber evidence="2">2.7.11.1</ecNumber>
    </recommendedName>
</protein>
<evidence type="ECO:0000313" key="14">
    <source>
        <dbReference type="EMBL" id="PVV00109.1"/>
    </source>
</evidence>
<organism evidence="14 15">
    <name type="scientific">Furculomyces boomerangus</name>
    <dbReference type="NCBI Taxonomy" id="61424"/>
    <lineage>
        <taxon>Eukaryota</taxon>
        <taxon>Fungi</taxon>
        <taxon>Fungi incertae sedis</taxon>
        <taxon>Zoopagomycota</taxon>
        <taxon>Kickxellomycotina</taxon>
        <taxon>Harpellomycetes</taxon>
        <taxon>Harpellales</taxon>
        <taxon>Harpellaceae</taxon>
        <taxon>Furculomyces</taxon>
    </lineage>
</organism>
<feature type="binding site" evidence="10">
    <location>
        <position position="39"/>
    </location>
    <ligand>
        <name>ATP</name>
        <dbReference type="ChEBI" id="CHEBI:30616"/>
    </ligand>
</feature>
<dbReference type="InterPro" id="IPR028375">
    <property type="entry name" value="KA1/Ssp2_C"/>
</dbReference>
<dbReference type="Gene3D" id="1.10.510.10">
    <property type="entry name" value="Transferase(Phosphotransferase) domain 1"/>
    <property type="match status" value="1"/>
</dbReference>
<feature type="compositionally biased region" description="Polar residues" evidence="11">
    <location>
        <begin position="554"/>
        <end position="565"/>
    </location>
</feature>
<evidence type="ECO:0000256" key="6">
    <source>
        <dbReference type="ARBA" id="ARBA00022777"/>
    </source>
</evidence>
<comment type="catalytic activity">
    <reaction evidence="8">
        <text>L-threonyl-[protein] + ATP = O-phospho-L-threonyl-[protein] + ADP + H(+)</text>
        <dbReference type="Rhea" id="RHEA:46608"/>
        <dbReference type="Rhea" id="RHEA-COMP:11060"/>
        <dbReference type="Rhea" id="RHEA-COMP:11605"/>
        <dbReference type="ChEBI" id="CHEBI:15378"/>
        <dbReference type="ChEBI" id="CHEBI:30013"/>
        <dbReference type="ChEBI" id="CHEBI:30616"/>
        <dbReference type="ChEBI" id="CHEBI:61977"/>
        <dbReference type="ChEBI" id="CHEBI:456216"/>
        <dbReference type="EC" id="2.7.11.1"/>
    </reaction>
</comment>
<gene>
    <name evidence="14" type="ORF">BB559_000100</name>
    <name evidence="13" type="ORF">BB559_004715</name>
</gene>
<keyword evidence="4" id="KW-0808">Transferase</keyword>
<comment type="catalytic activity">
    <reaction evidence="9">
        <text>L-seryl-[protein] + ATP = O-phospho-L-seryl-[protein] + ADP + H(+)</text>
        <dbReference type="Rhea" id="RHEA:17989"/>
        <dbReference type="Rhea" id="RHEA-COMP:9863"/>
        <dbReference type="Rhea" id="RHEA-COMP:11604"/>
        <dbReference type="ChEBI" id="CHEBI:15378"/>
        <dbReference type="ChEBI" id="CHEBI:29999"/>
        <dbReference type="ChEBI" id="CHEBI:30616"/>
        <dbReference type="ChEBI" id="CHEBI:83421"/>
        <dbReference type="ChEBI" id="CHEBI:456216"/>
        <dbReference type="EC" id="2.7.11.1"/>
    </reaction>
</comment>
<dbReference type="PANTHER" id="PTHR24346:SF110">
    <property type="entry name" value="NON-SPECIFIC SERINE_THREONINE PROTEIN KINASE"/>
    <property type="match status" value="1"/>
</dbReference>
<dbReference type="GO" id="GO:0005737">
    <property type="term" value="C:cytoplasm"/>
    <property type="evidence" value="ECO:0007669"/>
    <property type="project" value="TreeGrafter"/>
</dbReference>
<comment type="similarity">
    <text evidence="1">Belongs to the protein kinase superfamily. CAMK Ser/Thr protein kinase family. SNF1 subfamily.</text>
</comment>
<dbReference type="OrthoDB" id="193931at2759"/>
<dbReference type="PANTHER" id="PTHR24346">
    <property type="entry name" value="MAP/MICROTUBULE AFFINITY-REGULATING KINASE"/>
    <property type="match status" value="1"/>
</dbReference>
<feature type="region of interest" description="Disordered" evidence="11">
    <location>
        <begin position="467"/>
        <end position="620"/>
    </location>
</feature>
<dbReference type="GO" id="GO:0004674">
    <property type="term" value="F:protein serine/threonine kinase activity"/>
    <property type="evidence" value="ECO:0007669"/>
    <property type="project" value="UniProtKB-KW"/>
</dbReference>
<dbReference type="SUPFAM" id="SSF103243">
    <property type="entry name" value="KA1-like"/>
    <property type="match status" value="1"/>
</dbReference>
<dbReference type="PROSITE" id="PS00108">
    <property type="entry name" value="PROTEIN_KINASE_ST"/>
    <property type="match status" value="1"/>
</dbReference>
<evidence type="ECO:0000256" key="8">
    <source>
        <dbReference type="ARBA" id="ARBA00047899"/>
    </source>
</evidence>
<dbReference type="Pfam" id="PF00069">
    <property type="entry name" value="Pkinase"/>
    <property type="match status" value="1"/>
</dbReference>
<dbReference type="InterPro" id="IPR008271">
    <property type="entry name" value="Ser/Thr_kinase_AS"/>
</dbReference>
<dbReference type="InterPro" id="IPR032270">
    <property type="entry name" value="AMPK_C"/>
</dbReference>
<evidence type="ECO:0000259" key="12">
    <source>
        <dbReference type="PROSITE" id="PS50011"/>
    </source>
</evidence>
<dbReference type="CDD" id="cd14079">
    <property type="entry name" value="STKc_AMPK_alpha"/>
    <property type="match status" value="1"/>
</dbReference>
<dbReference type="EC" id="2.7.11.1" evidence="2"/>
<dbReference type="GO" id="GO:0005524">
    <property type="term" value="F:ATP binding"/>
    <property type="evidence" value="ECO:0007669"/>
    <property type="project" value="UniProtKB-UniRule"/>
</dbReference>
<dbReference type="PROSITE" id="PS00107">
    <property type="entry name" value="PROTEIN_KINASE_ATP"/>
    <property type="match status" value="1"/>
</dbReference>
<evidence type="ECO:0000256" key="10">
    <source>
        <dbReference type="PROSITE-ProRule" id="PRU10141"/>
    </source>
</evidence>
<dbReference type="InterPro" id="IPR000719">
    <property type="entry name" value="Prot_kinase_dom"/>
</dbReference>
<keyword evidence="6" id="KW-0418">Kinase</keyword>
<dbReference type="EMBL" id="MBFT01000006">
    <property type="protein sequence ID" value="PVV00109.1"/>
    <property type="molecule type" value="Genomic_DNA"/>
</dbReference>
<dbReference type="Proteomes" id="UP000245699">
    <property type="component" value="Unassembled WGS sequence"/>
</dbReference>
<evidence type="ECO:0000256" key="4">
    <source>
        <dbReference type="ARBA" id="ARBA00022679"/>
    </source>
</evidence>
<dbReference type="FunFam" id="3.30.200.20:FF:000236">
    <property type="entry name" value="Non-specific serine/threonine protein kinase"/>
    <property type="match status" value="1"/>
</dbReference>
<dbReference type="SMART" id="SM00220">
    <property type="entry name" value="S_TKc"/>
    <property type="match status" value="1"/>
</dbReference>
<name>A0A2T9Z675_9FUNG</name>
<dbReference type="InterPro" id="IPR017441">
    <property type="entry name" value="Protein_kinase_ATP_BS"/>
</dbReference>
<dbReference type="FunFam" id="1.10.510.10:FF:000544">
    <property type="entry name" value="Non-specific serine/threonine protein kinase"/>
    <property type="match status" value="1"/>
</dbReference>
<dbReference type="PROSITE" id="PS50011">
    <property type="entry name" value="PROTEIN_KINASE_DOM"/>
    <property type="match status" value="1"/>
</dbReference>
<evidence type="ECO:0000256" key="9">
    <source>
        <dbReference type="ARBA" id="ARBA00048679"/>
    </source>
</evidence>
<evidence type="ECO:0000256" key="3">
    <source>
        <dbReference type="ARBA" id="ARBA00022527"/>
    </source>
</evidence>
<evidence type="ECO:0000256" key="1">
    <source>
        <dbReference type="ARBA" id="ARBA00006234"/>
    </source>
</evidence>
<dbReference type="EMBL" id="MBFT01000491">
    <property type="protein sequence ID" value="PVU90272.1"/>
    <property type="molecule type" value="Genomic_DNA"/>
</dbReference>
<reference evidence="14 15" key="1">
    <citation type="journal article" date="2018" name="MBio">
        <title>Comparative Genomics Reveals the Core Gene Toolbox for the Fungus-Insect Symbiosis.</title>
        <authorList>
            <person name="Wang Y."/>
            <person name="Stata M."/>
            <person name="Wang W."/>
            <person name="Stajich J.E."/>
            <person name="White M.M."/>
            <person name="Moncalvo J.M."/>
        </authorList>
    </citation>
    <scope>NUCLEOTIDE SEQUENCE [LARGE SCALE GENOMIC DNA]</scope>
    <source>
        <strain evidence="14 15">AUS-77-4</strain>
    </source>
</reference>
<keyword evidence="15" id="KW-1185">Reference proteome</keyword>
<dbReference type="STRING" id="61424.A0A2T9Z675"/>
<feature type="compositionally biased region" description="Polar residues" evidence="11">
    <location>
        <begin position="468"/>
        <end position="490"/>
    </location>
</feature>
<evidence type="ECO:0000256" key="11">
    <source>
        <dbReference type="SAM" id="MobiDB-lite"/>
    </source>
</evidence>
<evidence type="ECO:0000256" key="7">
    <source>
        <dbReference type="ARBA" id="ARBA00022840"/>
    </source>
</evidence>
<evidence type="ECO:0000313" key="13">
    <source>
        <dbReference type="EMBL" id="PVU90272.1"/>
    </source>
</evidence>
<accession>A0A2T9Z675</accession>
<dbReference type="AlphaFoldDB" id="A0A2T9Z675"/>
<evidence type="ECO:0000256" key="2">
    <source>
        <dbReference type="ARBA" id="ARBA00012513"/>
    </source>
</evidence>
<keyword evidence="3" id="KW-0723">Serine/threonine-protein kinase</keyword>
<evidence type="ECO:0000256" key="5">
    <source>
        <dbReference type="ARBA" id="ARBA00022741"/>
    </source>
</evidence>
<comment type="caution">
    <text evidence="14">The sequence shown here is derived from an EMBL/GenBank/DDBJ whole genome shotgun (WGS) entry which is preliminary data.</text>
</comment>
<dbReference type="GO" id="GO:0035556">
    <property type="term" value="P:intracellular signal transduction"/>
    <property type="evidence" value="ECO:0007669"/>
    <property type="project" value="TreeGrafter"/>
</dbReference>
<proteinExistence type="inferred from homology"/>
<evidence type="ECO:0000313" key="15">
    <source>
        <dbReference type="Proteomes" id="UP000245699"/>
    </source>
</evidence>
<dbReference type="CDD" id="cd12122">
    <property type="entry name" value="AMPKA_C"/>
    <property type="match status" value="1"/>
</dbReference>
<feature type="compositionally biased region" description="Polar residues" evidence="11">
    <location>
        <begin position="590"/>
        <end position="603"/>
    </location>
</feature>